<organism evidence="2 3">
    <name type="scientific">Pelomonas parva</name>
    <dbReference type="NCBI Taxonomy" id="3299032"/>
    <lineage>
        <taxon>Bacteria</taxon>
        <taxon>Pseudomonadati</taxon>
        <taxon>Pseudomonadota</taxon>
        <taxon>Betaproteobacteria</taxon>
        <taxon>Burkholderiales</taxon>
        <taxon>Sphaerotilaceae</taxon>
        <taxon>Roseateles</taxon>
    </lineage>
</organism>
<keyword evidence="1" id="KW-0472">Membrane</keyword>
<evidence type="ECO:0000313" key="3">
    <source>
        <dbReference type="Proteomes" id="UP001606210"/>
    </source>
</evidence>
<name>A0ABW7F7U1_9BURK</name>
<proteinExistence type="predicted"/>
<dbReference type="EMBL" id="JBIGHV010000009">
    <property type="protein sequence ID" value="MFG6432692.1"/>
    <property type="molecule type" value="Genomic_DNA"/>
</dbReference>
<dbReference type="RefSeq" id="WP_394482764.1">
    <property type="nucleotide sequence ID" value="NZ_JBIGHV010000009.1"/>
</dbReference>
<feature type="transmembrane region" description="Helical" evidence="1">
    <location>
        <begin position="45"/>
        <end position="72"/>
    </location>
</feature>
<evidence type="ECO:0000313" key="2">
    <source>
        <dbReference type="EMBL" id="MFG6432692.1"/>
    </source>
</evidence>
<sequence length="304" mass="33819">MDEILSKQHYRRTFFGVVALVLALALVTRFFVLPYFAPAHALTSAALFGALLDNLVVSLFLAVFLGGFVFWLTPSIVKRSAIDVVAPKQINPLLKSAASATRSWVYKGACGRYTRATTIPKLAEAARTEGIGKDITICILNPKNDDLCAAYATYRRSLKSGNSGKPWTRQVVQEEVLATAVTALRFQFSEPLLRIRVFFVDHFSAFRLDISDQYVVVTKEDKEASALRADSGTYFYDSYKDDVRLTERQSKEMVCCGKLEFAGPLDEAKLREALKCSGIFEDAKLVELDMARLLVAINTPSDPY</sequence>
<evidence type="ECO:0000256" key="1">
    <source>
        <dbReference type="SAM" id="Phobius"/>
    </source>
</evidence>
<dbReference type="Proteomes" id="UP001606210">
    <property type="component" value="Unassembled WGS sequence"/>
</dbReference>
<feature type="transmembrane region" description="Helical" evidence="1">
    <location>
        <begin position="12"/>
        <end position="33"/>
    </location>
</feature>
<keyword evidence="1" id="KW-0812">Transmembrane</keyword>
<comment type="caution">
    <text evidence="2">The sequence shown here is derived from an EMBL/GenBank/DDBJ whole genome shotgun (WGS) entry which is preliminary data.</text>
</comment>
<keyword evidence="1" id="KW-1133">Transmembrane helix</keyword>
<reference evidence="2 3" key="1">
    <citation type="submission" date="2024-08" db="EMBL/GenBank/DDBJ databases">
        <authorList>
            <person name="Lu H."/>
        </authorList>
    </citation>
    <scope>NUCLEOTIDE SEQUENCE [LARGE SCALE GENOMIC DNA]</scope>
    <source>
        <strain evidence="2 3">LYH14W</strain>
    </source>
</reference>
<protein>
    <submittedName>
        <fullName evidence="2">Uncharacterized protein</fullName>
    </submittedName>
</protein>
<keyword evidence="3" id="KW-1185">Reference proteome</keyword>
<accession>A0ABW7F7U1</accession>
<gene>
    <name evidence="2" type="ORF">ACG00Y_22440</name>
</gene>